<proteinExistence type="predicted"/>
<keyword evidence="4" id="KW-1185">Reference proteome</keyword>
<dbReference type="Pfam" id="PF03959">
    <property type="entry name" value="FSH1"/>
    <property type="match status" value="1"/>
</dbReference>
<dbReference type="Proteomes" id="UP000243937">
    <property type="component" value="Chromosome"/>
</dbReference>
<accession>A0A1Y0D7F6</accession>
<dbReference type="OrthoDB" id="5451115at2"/>
<dbReference type="PROSITE" id="PS51257">
    <property type="entry name" value="PROKAR_LIPOPROTEIN"/>
    <property type="match status" value="1"/>
</dbReference>
<dbReference type="Gene3D" id="3.40.50.1820">
    <property type="entry name" value="alpha/beta hydrolase"/>
    <property type="match status" value="1"/>
</dbReference>
<sequence length="283" mass="30927">MKTSFSLVAILLATLILTACSSQSAAQRNLQTEQLAQRGNLTALAVETNLPIKAWGRIATGEPIHVYIEGDGRAWRNGHLPSLDPTPHDPVGLKLAAADTHSSVLYLGRPCQYLMDTTRGCHFSVWTDRRFAETADIKAALQQLTGEQEVILIGFSGGANIAIQLAAQFLQVKEPHMKGPQVTGLVTVAGNLDAESFNRFHRTAQEKYGHNQALLAALADLPQLHYTGRKDRIIRPELTHQQLADIQSSHCVQINEVTNANHNGPWQIDWSAFSALQKACGAK</sequence>
<organism evidence="3 4">
    <name type="scientific">Oceanisphaera profunda</name>
    <dbReference type="NCBI Taxonomy" id="1416627"/>
    <lineage>
        <taxon>Bacteria</taxon>
        <taxon>Pseudomonadati</taxon>
        <taxon>Pseudomonadota</taxon>
        <taxon>Gammaproteobacteria</taxon>
        <taxon>Aeromonadales</taxon>
        <taxon>Aeromonadaceae</taxon>
        <taxon>Oceanisphaera</taxon>
    </lineage>
</organism>
<evidence type="ECO:0000313" key="4">
    <source>
        <dbReference type="Proteomes" id="UP000243937"/>
    </source>
</evidence>
<feature type="chain" id="PRO_5012711036" description="Serine hydrolase domain-containing protein" evidence="1">
    <location>
        <begin position="26"/>
        <end position="283"/>
    </location>
</feature>
<gene>
    <name evidence="3" type="ORF">CBP31_10440</name>
</gene>
<dbReference type="RefSeq" id="WP_087037061.1">
    <property type="nucleotide sequence ID" value="NZ_CP021377.1"/>
</dbReference>
<protein>
    <recommendedName>
        <fullName evidence="2">Serine hydrolase domain-containing protein</fullName>
    </recommendedName>
</protein>
<dbReference type="KEGG" id="opf:CBP31_10440"/>
<name>A0A1Y0D7F6_9GAMM</name>
<keyword evidence="1" id="KW-0732">Signal</keyword>
<evidence type="ECO:0000256" key="1">
    <source>
        <dbReference type="SAM" id="SignalP"/>
    </source>
</evidence>
<reference evidence="3 4" key="1">
    <citation type="journal article" date="2014" name="Int. J. Syst. Evol. Microbiol.">
        <title>Oceanisphaera profunda sp. nov., a marine bacterium isolated from deep-sea sediment, and emended description of the genus Oceanisphaera.</title>
        <authorList>
            <person name="Xu Z."/>
            <person name="Zhang X.Y."/>
            <person name="Su H.N."/>
            <person name="Yu Z.C."/>
            <person name="Liu C."/>
            <person name="Li H."/>
            <person name="Chen X.L."/>
            <person name="Song X.Y."/>
            <person name="Xie B.B."/>
            <person name="Qin Q.L."/>
            <person name="Zhou B.C."/>
            <person name="Shi M."/>
            <person name="Huang Y."/>
            <person name="Zhang Y.Z."/>
        </authorList>
    </citation>
    <scope>NUCLEOTIDE SEQUENCE [LARGE SCALE GENOMIC DNA]</scope>
    <source>
        <strain evidence="3 4">SM1222</strain>
    </source>
</reference>
<dbReference type="InterPro" id="IPR029058">
    <property type="entry name" value="AB_hydrolase_fold"/>
</dbReference>
<evidence type="ECO:0000313" key="3">
    <source>
        <dbReference type="EMBL" id="ART82995.1"/>
    </source>
</evidence>
<feature type="signal peptide" evidence="1">
    <location>
        <begin position="1"/>
        <end position="25"/>
    </location>
</feature>
<dbReference type="SUPFAM" id="SSF53474">
    <property type="entry name" value="alpha/beta-Hydrolases"/>
    <property type="match status" value="1"/>
</dbReference>
<dbReference type="AlphaFoldDB" id="A0A1Y0D7F6"/>
<evidence type="ECO:0000259" key="2">
    <source>
        <dbReference type="Pfam" id="PF03959"/>
    </source>
</evidence>
<dbReference type="InterPro" id="IPR005645">
    <property type="entry name" value="FSH-like_dom"/>
</dbReference>
<feature type="domain" description="Serine hydrolase" evidence="2">
    <location>
        <begin position="151"/>
        <end position="249"/>
    </location>
</feature>
<dbReference type="EMBL" id="CP021377">
    <property type="protein sequence ID" value="ART82995.1"/>
    <property type="molecule type" value="Genomic_DNA"/>
</dbReference>